<evidence type="ECO:0000313" key="3">
    <source>
        <dbReference type="EMBL" id="KMO69807.1"/>
    </source>
</evidence>
<dbReference type="STRING" id="37916.MCHLDSM_05919"/>
<keyword evidence="2" id="KW-1133">Transmembrane helix</keyword>
<protein>
    <submittedName>
        <fullName evidence="3">Uncharacterized protein</fullName>
    </submittedName>
</protein>
<evidence type="ECO:0000313" key="4">
    <source>
        <dbReference type="Proteomes" id="UP000036513"/>
    </source>
</evidence>
<feature type="region of interest" description="Disordered" evidence="1">
    <location>
        <begin position="283"/>
        <end position="342"/>
    </location>
</feature>
<dbReference type="RefSeq" id="WP_131722701.1">
    <property type="nucleotide sequence ID" value="NZ_JYNL01000065.1"/>
</dbReference>
<dbReference type="AlphaFoldDB" id="A0A0J6VJP9"/>
<name>A0A0J6VJP9_9MYCO</name>
<keyword evidence="2" id="KW-0472">Membrane</keyword>
<accession>A0A0J6VJP9</accession>
<feature type="region of interest" description="Disordered" evidence="1">
    <location>
        <begin position="23"/>
        <end position="78"/>
    </location>
</feature>
<comment type="caution">
    <text evidence="3">The sequence shown here is derived from an EMBL/GenBank/DDBJ whole genome shotgun (WGS) entry which is preliminary data.</text>
</comment>
<sequence length="359" mass="37162">MADIAGLSNREWMLEQIIDDGPPLIVSDPHSDVEPDGGGAAVPETVVESNEDVDPRLSPAQDLDSAETHQAPARTPDVNAGAKRTLWWLGSGVGLVAVLIVLAFLVLGGGPAPTTPPQHTPAATPAVVAVPTTPDLPAPPQDQAIPFDPTTDSCPGGPTSPLALTDTATDSAWVCSRGPQESQLDGQILRVKFLCDRSRPDARCSYMLNSLAVTPGWVAKTTGGKDEWLQHRCATRMQFNFYNGDQLAADPFFLDTNCVHGPVPATLPGKILASRVDVMILHTERPPAGPRPSTTDAGPGGDSVVAPPGLVDSLLGSADPAAPPPGTDPALAGAGTGGTDPVDATFAISQLQFFGHSPN</sequence>
<keyword evidence="2" id="KW-0812">Transmembrane</keyword>
<dbReference type="EMBL" id="JYNL01000065">
    <property type="protein sequence ID" value="KMO69807.1"/>
    <property type="molecule type" value="Genomic_DNA"/>
</dbReference>
<organism evidence="3 4">
    <name type="scientific">Mycolicibacterium chlorophenolicum</name>
    <dbReference type="NCBI Taxonomy" id="37916"/>
    <lineage>
        <taxon>Bacteria</taxon>
        <taxon>Bacillati</taxon>
        <taxon>Actinomycetota</taxon>
        <taxon>Actinomycetes</taxon>
        <taxon>Mycobacteriales</taxon>
        <taxon>Mycobacteriaceae</taxon>
        <taxon>Mycolicibacterium</taxon>
    </lineage>
</organism>
<keyword evidence="4" id="KW-1185">Reference proteome</keyword>
<proteinExistence type="predicted"/>
<gene>
    <name evidence="3" type="ORF">MCHLDSM_05919</name>
</gene>
<feature type="transmembrane region" description="Helical" evidence="2">
    <location>
        <begin position="86"/>
        <end position="107"/>
    </location>
</feature>
<evidence type="ECO:0000256" key="1">
    <source>
        <dbReference type="SAM" id="MobiDB-lite"/>
    </source>
</evidence>
<dbReference type="Proteomes" id="UP000036513">
    <property type="component" value="Unassembled WGS sequence"/>
</dbReference>
<evidence type="ECO:0000256" key="2">
    <source>
        <dbReference type="SAM" id="Phobius"/>
    </source>
</evidence>
<reference evidence="3 4" key="1">
    <citation type="journal article" date="2015" name="Genome Biol. Evol.">
        <title>Characterization of Three Mycobacterium spp. with Potential Use in Bioremediation by Genome Sequencing and Comparative Genomics.</title>
        <authorList>
            <person name="Das S."/>
            <person name="Pettersson B.M."/>
            <person name="Behra P.R."/>
            <person name="Ramesh M."/>
            <person name="Dasgupta S."/>
            <person name="Bhattacharya A."/>
            <person name="Kirsebom L.A."/>
        </authorList>
    </citation>
    <scope>NUCLEOTIDE SEQUENCE [LARGE SCALE GENOMIC DNA]</scope>
    <source>
        <strain evidence="3 4">DSM 43826</strain>
    </source>
</reference>
<dbReference type="PATRIC" id="fig|37916.4.peg.5939"/>